<feature type="non-terminal residue" evidence="4">
    <location>
        <position position="1"/>
    </location>
</feature>
<accession>A0A060C968</accession>
<evidence type="ECO:0000259" key="3">
    <source>
        <dbReference type="Pfam" id="PF01520"/>
    </source>
</evidence>
<dbReference type="EC" id="3.5.1.28" evidence="2"/>
<evidence type="ECO:0000313" key="4">
    <source>
        <dbReference type="EMBL" id="AIA91769.1"/>
    </source>
</evidence>
<dbReference type="PANTHER" id="PTHR30404:SF7">
    <property type="entry name" value="CELL WALL AMIDASE LYTH-RELATED"/>
    <property type="match status" value="1"/>
</dbReference>
<sequence length="150" mass="16708">VVAITGIKLLPQKGRLAGLLTGLLELKKLEKITNLSDATIVLDPGHGGNDSGALSNSGKEEKTYTLKYIKELAHKLRAKGTKVYLTRKTDTYVTLNARPALAKKFMPMLLSVFTLILLQLQMKQLELLRTIIIKKQRRVWLITSATNLIL</sequence>
<name>A0A060C968_9VIBR</name>
<reference evidence="4" key="1">
    <citation type="journal article" date="2013" name="Environ. Microbiol.">
        <title>Seasonally variable intestinal metagenomes of the red palm weevil (Rhynchophorus ferrugineus).</title>
        <authorList>
            <person name="Jia S."/>
            <person name="Zhang X."/>
            <person name="Zhang G."/>
            <person name="Yin A."/>
            <person name="Zhang S."/>
            <person name="Li F."/>
            <person name="Wang L."/>
            <person name="Zhao D."/>
            <person name="Yun Q."/>
            <person name="Tala"/>
            <person name="Wang J."/>
            <person name="Sun G."/>
            <person name="Baabdullah M."/>
            <person name="Yu X."/>
            <person name="Hu S."/>
            <person name="Al-Mssallem I.S."/>
            <person name="Yu J."/>
        </authorList>
    </citation>
    <scope>NUCLEOTIDE SEQUENCE</scope>
</reference>
<dbReference type="Pfam" id="PF01520">
    <property type="entry name" value="Amidase_3"/>
    <property type="match status" value="1"/>
</dbReference>
<dbReference type="AlphaFoldDB" id="A0A060C968"/>
<dbReference type="InterPro" id="IPR002508">
    <property type="entry name" value="MurNAc-LAA_cat"/>
</dbReference>
<dbReference type="GO" id="GO:0030288">
    <property type="term" value="C:outer membrane-bounded periplasmic space"/>
    <property type="evidence" value="ECO:0007669"/>
    <property type="project" value="TreeGrafter"/>
</dbReference>
<dbReference type="Gene3D" id="3.40.630.40">
    <property type="entry name" value="Zn-dependent exopeptidases"/>
    <property type="match status" value="1"/>
</dbReference>
<dbReference type="PANTHER" id="PTHR30404">
    <property type="entry name" value="N-ACETYLMURAMOYL-L-ALANINE AMIDASE"/>
    <property type="match status" value="1"/>
</dbReference>
<organism evidence="4">
    <name type="scientific">uncultured Vibrio sp</name>
    <dbReference type="NCBI Taxonomy" id="114054"/>
    <lineage>
        <taxon>Bacteria</taxon>
        <taxon>Pseudomonadati</taxon>
        <taxon>Pseudomonadota</taxon>
        <taxon>Gammaproteobacteria</taxon>
        <taxon>Vibrionales</taxon>
        <taxon>Vibrionaceae</taxon>
        <taxon>Vibrio</taxon>
        <taxon>environmental samples</taxon>
    </lineage>
</organism>
<dbReference type="InterPro" id="IPR050695">
    <property type="entry name" value="N-acetylmuramoyl_amidase_3"/>
</dbReference>
<dbReference type="GO" id="GO:0009253">
    <property type="term" value="P:peptidoglycan catabolic process"/>
    <property type="evidence" value="ECO:0007669"/>
    <property type="project" value="InterPro"/>
</dbReference>
<dbReference type="GO" id="GO:0008745">
    <property type="term" value="F:N-acetylmuramoyl-L-alanine amidase activity"/>
    <property type="evidence" value="ECO:0007669"/>
    <property type="project" value="UniProtKB-EC"/>
</dbReference>
<feature type="domain" description="MurNAc-LAA" evidence="3">
    <location>
        <begin position="40"/>
        <end position="106"/>
    </location>
</feature>
<comment type="catalytic activity">
    <reaction evidence="1">
        <text>Hydrolyzes the link between N-acetylmuramoyl residues and L-amino acid residues in certain cell-wall glycopeptides.</text>
        <dbReference type="EC" id="3.5.1.28"/>
    </reaction>
</comment>
<dbReference type="EMBL" id="KF124452">
    <property type="protein sequence ID" value="AIA91769.1"/>
    <property type="molecule type" value="Genomic_DNA"/>
</dbReference>
<dbReference type="SUPFAM" id="SSF53187">
    <property type="entry name" value="Zn-dependent exopeptidases"/>
    <property type="match status" value="1"/>
</dbReference>
<evidence type="ECO:0000256" key="2">
    <source>
        <dbReference type="ARBA" id="ARBA00011901"/>
    </source>
</evidence>
<evidence type="ECO:0000256" key="1">
    <source>
        <dbReference type="ARBA" id="ARBA00001561"/>
    </source>
</evidence>
<dbReference type="CDD" id="cd02696">
    <property type="entry name" value="MurNAc-LAA"/>
    <property type="match status" value="1"/>
</dbReference>
<protein>
    <recommendedName>
        <fullName evidence="2">N-acetylmuramoyl-L-alanine amidase</fullName>
        <ecNumber evidence="2">3.5.1.28</ecNumber>
    </recommendedName>
</protein>
<proteinExistence type="predicted"/>